<sequence>MTSSNTPDGEGTRATLRQFLKHDLPEDTELSWLCPIHRDPQAMRLVLRSRYVCDKCTHETARPR</sequence>
<keyword evidence="2" id="KW-1185">Reference proteome</keyword>
<protein>
    <submittedName>
        <fullName evidence="1">Uncharacterized protein</fullName>
    </submittedName>
</protein>
<dbReference type="Proteomes" id="UP001500063">
    <property type="component" value="Unassembled WGS sequence"/>
</dbReference>
<dbReference type="RefSeq" id="WP_344118856.1">
    <property type="nucleotide sequence ID" value="NZ_BAAABW010000018.1"/>
</dbReference>
<comment type="caution">
    <text evidence="1">The sequence shown here is derived from an EMBL/GenBank/DDBJ whole genome shotgun (WGS) entry which is preliminary data.</text>
</comment>
<reference evidence="2" key="1">
    <citation type="journal article" date="2019" name="Int. J. Syst. Evol. Microbiol.">
        <title>The Global Catalogue of Microorganisms (GCM) 10K type strain sequencing project: providing services to taxonomists for standard genome sequencing and annotation.</title>
        <authorList>
            <consortium name="The Broad Institute Genomics Platform"/>
            <consortium name="The Broad Institute Genome Sequencing Center for Infectious Disease"/>
            <person name="Wu L."/>
            <person name="Ma J."/>
        </authorList>
    </citation>
    <scope>NUCLEOTIDE SEQUENCE [LARGE SCALE GENOMIC DNA]</scope>
    <source>
        <strain evidence="2">JCM 4565</strain>
    </source>
</reference>
<proteinExistence type="predicted"/>
<gene>
    <name evidence="1" type="ORF">GCM10010319_35860</name>
</gene>
<organism evidence="1 2">
    <name type="scientific">Streptomyces blastmyceticus</name>
    <dbReference type="NCBI Taxonomy" id="68180"/>
    <lineage>
        <taxon>Bacteria</taxon>
        <taxon>Bacillati</taxon>
        <taxon>Actinomycetota</taxon>
        <taxon>Actinomycetes</taxon>
        <taxon>Kitasatosporales</taxon>
        <taxon>Streptomycetaceae</taxon>
        <taxon>Streptomyces</taxon>
    </lineage>
</organism>
<accession>A0ABP3GXL0</accession>
<name>A0ABP3GXL0_9ACTN</name>
<dbReference type="EMBL" id="BAAABW010000018">
    <property type="protein sequence ID" value="GAA0355500.1"/>
    <property type="molecule type" value="Genomic_DNA"/>
</dbReference>
<evidence type="ECO:0000313" key="1">
    <source>
        <dbReference type="EMBL" id="GAA0355500.1"/>
    </source>
</evidence>
<evidence type="ECO:0000313" key="2">
    <source>
        <dbReference type="Proteomes" id="UP001500063"/>
    </source>
</evidence>